<evidence type="ECO:0000313" key="3">
    <source>
        <dbReference type="Proteomes" id="UP000317155"/>
    </source>
</evidence>
<evidence type="ECO:0000313" key="2">
    <source>
        <dbReference type="EMBL" id="TRO80276.1"/>
    </source>
</evidence>
<gene>
    <name evidence="2" type="ORF">FL622_11635</name>
</gene>
<dbReference type="EMBL" id="VJVV01000008">
    <property type="protein sequence ID" value="TRO80276.1"/>
    <property type="molecule type" value="Genomic_DNA"/>
</dbReference>
<evidence type="ECO:0000256" key="1">
    <source>
        <dbReference type="ARBA" id="ARBA00009981"/>
    </source>
</evidence>
<dbReference type="InterPro" id="IPR049537">
    <property type="entry name" value="RelB-like"/>
</dbReference>
<dbReference type="RefSeq" id="WP_092058486.1">
    <property type="nucleotide sequence ID" value="NZ_FOJJ01000040.1"/>
</dbReference>
<sequence length="73" mass="8623">MLVIHPQYLTDENNRRQAVVVPVDEWERILEALEELEDVRAYEQAKAGRQEAIPFEQAVHEIEDGYRLRLTCE</sequence>
<evidence type="ECO:0008006" key="4">
    <source>
        <dbReference type="Google" id="ProtNLM"/>
    </source>
</evidence>
<dbReference type="SUPFAM" id="SSF143120">
    <property type="entry name" value="YefM-like"/>
    <property type="match status" value="1"/>
</dbReference>
<name>A0A550JAM5_9BACT</name>
<dbReference type="Pfam" id="PF18506">
    <property type="entry name" value="RelB-like"/>
    <property type="match status" value="1"/>
</dbReference>
<protein>
    <recommendedName>
        <fullName evidence="4">Antitoxin</fullName>
    </recommendedName>
</protein>
<dbReference type="OrthoDB" id="583511at2"/>
<dbReference type="AlphaFoldDB" id="A0A550JAM5"/>
<accession>A0A550JAM5</accession>
<proteinExistence type="inferred from homology"/>
<dbReference type="Proteomes" id="UP000317155">
    <property type="component" value="Unassembled WGS sequence"/>
</dbReference>
<reference evidence="2 3" key="1">
    <citation type="submission" date="2019-07" db="EMBL/GenBank/DDBJ databases">
        <title>Insights of Desulfuromonas acetexigens electromicrobiology.</title>
        <authorList>
            <person name="Katuri K."/>
            <person name="Sapireddy V."/>
            <person name="Shaw D.R."/>
            <person name="Saikaly P."/>
        </authorList>
    </citation>
    <scope>NUCLEOTIDE SEQUENCE [LARGE SCALE GENOMIC DNA]</scope>
    <source>
        <strain evidence="2 3">2873</strain>
    </source>
</reference>
<comment type="caution">
    <text evidence="2">The sequence shown here is derived from an EMBL/GenBank/DDBJ whole genome shotgun (WGS) entry which is preliminary data.</text>
</comment>
<dbReference type="InterPro" id="IPR036165">
    <property type="entry name" value="YefM-like_sf"/>
</dbReference>
<keyword evidence="3" id="KW-1185">Reference proteome</keyword>
<organism evidence="2 3">
    <name type="scientific">Trichloromonas acetexigens</name>
    <dbReference type="NCBI Taxonomy" id="38815"/>
    <lineage>
        <taxon>Bacteria</taxon>
        <taxon>Pseudomonadati</taxon>
        <taxon>Thermodesulfobacteriota</taxon>
        <taxon>Desulfuromonadia</taxon>
        <taxon>Desulfuromonadales</taxon>
        <taxon>Trichloromonadaceae</taxon>
        <taxon>Trichloromonas</taxon>
    </lineage>
</organism>
<comment type="similarity">
    <text evidence="1">Belongs to the phD/YefM antitoxin family.</text>
</comment>